<dbReference type="AlphaFoldDB" id="A0A937XG93"/>
<protein>
    <submittedName>
        <fullName evidence="2">T9SS type A sorting domain-containing protein</fullName>
    </submittedName>
</protein>
<dbReference type="InterPro" id="IPR026444">
    <property type="entry name" value="Secre_tail"/>
</dbReference>
<feature type="domain" description="Secretion system C-terminal sorting" evidence="1">
    <location>
        <begin position="451"/>
        <end position="527"/>
    </location>
</feature>
<proteinExistence type="predicted"/>
<evidence type="ECO:0000259" key="1">
    <source>
        <dbReference type="Pfam" id="PF18962"/>
    </source>
</evidence>
<organism evidence="2 3">
    <name type="scientific">candidate division WOR-3 bacterium</name>
    <dbReference type="NCBI Taxonomy" id="2052148"/>
    <lineage>
        <taxon>Bacteria</taxon>
        <taxon>Bacteria division WOR-3</taxon>
    </lineage>
</organism>
<name>A0A937XG93_UNCW3</name>
<evidence type="ECO:0000313" key="2">
    <source>
        <dbReference type="EMBL" id="MBM3332567.1"/>
    </source>
</evidence>
<sequence>MKYDDNMAASAWCQNVAGGGWGVKFISPSDNVTLAGALIYFYSGWPTPGDSWAKVRIMADDGPGGSPGTELYISPANVKITRGAWNYIPVNVPVVAQNFYIFYKQVGANPNCPGLAIDASNNAPSHRKWQMDAGGNFSEDNTRGDWMIRAVIDWTPQDTNAAAAWFATNMPNDTLPNINFQIRATIKNMGSAQLPIGTPVRLGITGPEGYSYHDTMATGTALNHGATAQMNFSPTWHIPNVAGVYNIKVWTEAAGEDFPADDTMAYDLSCAKWIEYHVDANMHWLTWGGPERVVKFNPADFTGLAYPIKISRMRADFYWHNTYPWPDTSFIFNIYGDDGTTLLYESETLEAIPGTPGPYRAADVDSSIIITSGNFYVGVAPISSTGHPSSCADSGTTDHSYYGFPGGWAVWTPGTGLHGNYFISAAVQGGVGIDEGFEPGITTPSLQITNYPNPVTDQVTLKWQVPVRMPLSVNLYDATGRLMRNLYTANDKARVGTLTMDTESLSAGIYLVRLETANGSATRKIVIDR</sequence>
<dbReference type="Pfam" id="PF18962">
    <property type="entry name" value="Por_Secre_tail"/>
    <property type="match status" value="1"/>
</dbReference>
<dbReference type="Proteomes" id="UP000779900">
    <property type="component" value="Unassembled WGS sequence"/>
</dbReference>
<comment type="caution">
    <text evidence="2">The sequence shown here is derived from an EMBL/GenBank/DDBJ whole genome shotgun (WGS) entry which is preliminary data.</text>
</comment>
<accession>A0A937XG93</accession>
<evidence type="ECO:0000313" key="3">
    <source>
        <dbReference type="Proteomes" id="UP000779900"/>
    </source>
</evidence>
<reference evidence="2" key="1">
    <citation type="submission" date="2019-03" db="EMBL/GenBank/DDBJ databases">
        <title>Lake Tanganyika Metagenome-Assembled Genomes (MAGs).</title>
        <authorList>
            <person name="Tran P."/>
        </authorList>
    </citation>
    <scope>NUCLEOTIDE SEQUENCE</scope>
    <source>
        <strain evidence="2">K_DeepCast_150m_m2_040</strain>
    </source>
</reference>
<gene>
    <name evidence="2" type="ORF">FJY68_12105</name>
</gene>
<dbReference type="NCBIfam" id="TIGR04183">
    <property type="entry name" value="Por_Secre_tail"/>
    <property type="match status" value="1"/>
</dbReference>
<dbReference type="EMBL" id="VGIR01000102">
    <property type="protein sequence ID" value="MBM3332567.1"/>
    <property type="molecule type" value="Genomic_DNA"/>
</dbReference>